<evidence type="ECO:0000313" key="12">
    <source>
        <dbReference type="EMBL" id="KRT79055.1"/>
    </source>
</evidence>
<dbReference type="Pfam" id="PF00028">
    <property type="entry name" value="Cadherin"/>
    <property type="match status" value="8"/>
</dbReference>
<dbReference type="CDD" id="cd11304">
    <property type="entry name" value="Cadherin_repeat"/>
    <property type="match status" value="9"/>
</dbReference>
<keyword evidence="2" id="KW-0245">EGF-like domain</keyword>
<dbReference type="GO" id="GO:0048513">
    <property type="term" value="P:animal organ development"/>
    <property type="evidence" value="ECO:0007669"/>
    <property type="project" value="UniProtKB-ARBA"/>
</dbReference>
<evidence type="ECO:0000313" key="13">
    <source>
        <dbReference type="Proteomes" id="UP000051574"/>
    </source>
</evidence>
<feature type="domain" description="Cadherin" evidence="11">
    <location>
        <begin position="106"/>
        <end position="192"/>
    </location>
</feature>
<evidence type="ECO:0000256" key="10">
    <source>
        <dbReference type="PROSITE-ProRule" id="PRU00043"/>
    </source>
</evidence>
<name>A0A0T6AV80_9SCAR</name>
<dbReference type="GO" id="GO:0034332">
    <property type="term" value="P:adherens junction organization"/>
    <property type="evidence" value="ECO:0007669"/>
    <property type="project" value="TreeGrafter"/>
</dbReference>
<keyword evidence="3" id="KW-0812">Transmembrane</keyword>
<dbReference type="GO" id="GO:0005912">
    <property type="term" value="C:adherens junction"/>
    <property type="evidence" value="ECO:0007669"/>
    <property type="project" value="TreeGrafter"/>
</dbReference>
<dbReference type="InterPro" id="IPR039808">
    <property type="entry name" value="Cadherin"/>
</dbReference>
<dbReference type="GO" id="GO:0045296">
    <property type="term" value="F:cadherin binding"/>
    <property type="evidence" value="ECO:0007669"/>
    <property type="project" value="TreeGrafter"/>
</dbReference>
<keyword evidence="13" id="KW-1185">Reference proteome</keyword>
<dbReference type="SUPFAM" id="SSF49313">
    <property type="entry name" value="Cadherin-like"/>
    <property type="match status" value="10"/>
</dbReference>
<evidence type="ECO:0000256" key="1">
    <source>
        <dbReference type="ARBA" id="ARBA00004167"/>
    </source>
</evidence>
<dbReference type="GO" id="GO:0001736">
    <property type="term" value="P:establishment of planar polarity"/>
    <property type="evidence" value="ECO:0007669"/>
    <property type="project" value="UniProtKB-ARBA"/>
</dbReference>
<keyword evidence="4" id="KW-0732">Signal</keyword>
<gene>
    <name evidence="12" type="ORF">AMK59_8019</name>
</gene>
<keyword evidence="5" id="KW-0677">Repeat</keyword>
<dbReference type="FunFam" id="2.60.40.60:FF:000059">
    <property type="entry name" value="FAT atypical cadherin 3"/>
    <property type="match status" value="1"/>
</dbReference>
<dbReference type="GO" id="GO:0000902">
    <property type="term" value="P:cell morphogenesis"/>
    <property type="evidence" value="ECO:0007669"/>
    <property type="project" value="TreeGrafter"/>
</dbReference>
<dbReference type="Gene3D" id="2.60.40.60">
    <property type="entry name" value="Cadherins"/>
    <property type="match status" value="10"/>
</dbReference>
<comment type="caution">
    <text evidence="12">The sequence shown here is derived from an EMBL/GenBank/DDBJ whole genome shotgun (WGS) entry which is preliminary data.</text>
</comment>
<dbReference type="FunFam" id="2.60.40.60:FF:000013">
    <property type="entry name" value="Cadherin EGF LAG seven-pass G-type receptor"/>
    <property type="match status" value="1"/>
</dbReference>
<dbReference type="FunFam" id="2.60.40.60:FF:000100">
    <property type="entry name" value="protocadherin Fat 2"/>
    <property type="match status" value="1"/>
</dbReference>
<dbReference type="InterPro" id="IPR020894">
    <property type="entry name" value="Cadherin_CS"/>
</dbReference>
<dbReference type="FunFam" id="2.60.40.60:FF:000026">
    <property type="entry name" value="FAT atypical cadherin 1"/>
    <property type="match status" value="1"/>
</dbReference>
<dbReference type="GO" id="GO:0007043">
    <property type="term" value="P:cell-cell junction assembly"/>
    <property type="evidence" value="ECO:0007669"/>
    <property type="project" value="TreeGrafter"/>
</dbReference>
<dbReference type="GO" id="GO:0007163">
    <property type="term" value="P:establishment or maintenance of cell polarity"/>
    <property type="evidence" value="ECO:0007669"/>
    <property type="project" value="UniProtKB-ARBA"/>
</dbReference>
<dbReference type="InterPro" id="IPR015919">
    <property type="entry name" value="Cadherin-like_sf"/>
</dbReference>
<dbReference type="EMBL" id="LJIG01022722">
    <property type="protein sequence ID" value="KRT79055.1"/>
    <property type="molecule type" value="Genomic_DNA"/>
</dbReference>
<keyword evidence="9" id="KW-1015">Disulfide bond</keyword>
<feature type="domain" description="Cadherin" evidence="11">
    <location>
        <begin position="291"/>
        <end position="396"/>
    </location>
</feature>
<evidence type="ECO:0000256" key="5">
    <source>
        <dbReference type="ARBA" id="ARBA00022737"/>
    </source>
</evidence>
<dbReference type="FunFam" id="2.60.40.60:FF:000397">
    <property type="entry name" value="Fat-like cadherin-related tumor suppressor homolog"/>
    <property type="match status" value="1"/>
</dbReference>
<feature type="domain" description="Cadherin" evidence="11">
    <location>
        <begin position="600"/>
        <end position="713"/>
    </location>
</feature>
<reference evidence="12 13" key="1">
    <citation type="submission" date="2015-09" db="EMBL/GenBank/DDBJ databases">
        <title>Draft genome of the scarab beetle Oryctes borbonicus.</title>
        <authorList>
            <person name="Meyer J.M."/>
            <person name="Markov G.V."/>
            <person name="Baskaran P."/>
            <person name="Herrmann M."/>
            <person name="Sommer R.J."/>
            <person name="Roedelsperger C."/>
        </authorList>
    </citation>
    <scope>NUCLEOTIDE SEQUENCE [LARGE SCALE GENOMIC DNA]</scope>
    <source>
        <strain evidence="12">OB123</strain>
        <tissue evidence="12">Whole animal</tissue>
    </source>
</reference>
<dbReference type="FunFam" id="2.60.40.60:FF:000051">
    <property type="entry name" value="FAT atypical cadherin 1"/>
    <property type="match status" value="1"/>
</dbReference>
<evidence type="ECO:0000256" key="3">
    <source>
        <dbReference type="ARBA" id="ARBA00022692"/>
    </source>
</evidence>
<dbReference type="GO" id="GO:0007156">
    <property type="term" value="P:homophilic cell adhesion via plasma membrane adhesion molecules"/>
    <property type="evidence" value="ECO:0007669"/>
    <property type="project" value="InterPro"/>
</dbReference>
<dbReference type="SMART" id="SM00112">
    <property type="entry name" value="CA"/>
    <property type="match status" value="9"/>
</dbReference>
<proteinExistence type="predicted"/>
<feature type="domain" description="Cadherin" evidence="11">
    <location>
        <begin position="502"/>
        <end position="599"/>
    </location>
</feature>
<dbReference type="PANTHER" id="PTHR24027">
    <property type="entry name" value="CADHERIN-23"/>
    <property type="match status" value="1"/>
</dbReference>
<evidence type="ECO:0000256" key="8">
    <source>
        <dbReference type="ARBA" id="ARBA00023136"/>
    </source>
</evidence>
<dbReference type="PROSITE" id="PS00232">
    <property type="entry name" value="CADHERIN_1"/>
    <property type="match status" value="4"/>
</dbReference>
<evidence type="ECO:0000256" key="6">
    <source>
        <dbReference type="ARBA" id="ARBA00022837"/>
    </source>
</evidence>
<dbReference type="PROSITE" id="PS50268">
    <property type="entry name" value="CADHERIN_2"/>
    <property type="match status" value="9"/>
</dbReference>
<dbReference type="InterPro" id="IPR002126">
    <property type="entry name" value="Cadherin-like_dom"/>
</dbReference>
<dbReference type="AlphaFoldDB" id="A0A0T6AV80"/>
<feature type="domain" description="Cadherin" evidence="11">
    <location>
        <begin position="714"/>
        <end position="813"/>
    </location>
</feature>
<feature type="domain" description="Cadherin" evidence="11">
    <location>
        <begin position="192"/>
        <end position="290"/>
    </location>
</feature>
<keyword evidence="7" id="KW-1133">Transmembrane helix</keyword>
<organism evidence="12 13">
    <name type="scientific">Oryctes borbonicus</name>
    <dbReference type="NCBI Taxonomy" id="1629725"/>
    <lineage>
        <taxon>Eukaryota</taxon>
        <taxon>Metazoa</taxon>
        <taxon>Ecdysozoa</taxon>
        <taxon>Arthropoda</taxon>
        <taxon>Hexapoda</taxon>
        <taxon>Insecta</taxon>
        <taxon>Pterygota</taxon>
        <taxon>Neoptera</taxon>
        <taxon>Endopterygota</taxon>
        <taxon>Coleoptera</taxon>
        <taxon>Polyphaga</taxon>
        <taxon>Scarabaeiformia</taxon>
        <taxon>Scarabaeidae</taxon>
        <taxon>Dynastinae</taxon>
        <taxon>Oryctes</taxon>
    </lineage>
</organism>
<evidence type="ECO:0000256" key="4">
    <source>
        <dbReference type="ARBA" id="ARBA00022729"/>
    </source>
</evidence>
<evidence type="ECO:0000259" key="11">
    <source>
        <dbReference type="PROSITE" id="PS50268"/>
    </source>
</evidence>
<dbReference type="GO" id="GO:0008013">
    <property type="term" value="F:beta-catenin binding"/>
    <property type="evidence" value="ECO:0007669"/>
    <property type="project" value="TreeGrafter"/>
</dbReference>
<feature type="domain" description="Cadherin" evidence="11">
    <location>
        <begin position="5"/>
        <end position="52"/>
    </location>
</feature>
<protein>
    <submittedName>
        <fullName evidence="12">Cadherin</fullName>
    </submittedName>
</protein>
<feature type="non-terminal residue" evidence="12">
    <location>
        <position position="951"/>
    </location>
</feature>
<evidence type="ECO:0000256" key="2">
    <source>
        <dbReference type="ARBA" id="ARBA00022536"/>
    </source>
</evidence>
<dbReference type="GO" id="GO:0005509">
    <property type="term" value="F:calcium ion binding"/>
    <property type="evidence" value="ECO:0007669"/>
    <property type="project" value="UniProtKB-UniRule"/>
</dbReference>
<accession>A0A0T6AV80</accession>
<dbReference type="GO" id="GO:0016342">
    <property type="term" value="C:catenin complex"/>
    <property type="evidence" value="ECO:0007669"/>
    <property type="project" value="TreeGrafter"/>
</dbReference>
<comment type="subcellular location">
    <subcellularLocation>
        <location evidence="1">Membrane</location>
        <topology evidence="1">Single-pass membrane protein</topology>
    </subcellularLocation>
</comment>
<dbReference type="Proteomes" id="UP000051574">
    <property type="component" value="Unassembled WGS sequence"/>
</dbReference>
<evidence type="ECO:0000256" key="7">
    <source>
        <dbReference type="ARBA" id="ARBA00022989"/>
    </source>
</evidence>
<dbReference type="GO" id="GO:0044331">
    <property type="term" value="P:cell-cell adhesion mediated by cadherin"/>
    <property type="evidence" value="ECO:0007669"/>
    <property type="project" value="TreeGrafter"/>
</dbReference>
<evidence type="ECO:0000256" key="9">
    <source>
        <dbReference type="ARBA" id="ARBA00023157"/>
    </source>
</evidence>
<dbReference type="FunFam" id="2.60.40.60:FF:000041">
    <property type="entry name" value="FAT atypical cadherin 1"/>
    <property type="match status" value="1"/>
</dbReference>
<dbReference type="GO" id="GO:0016477">
    <property type="term" value="P:cell migration"/>
    <property type="evidence" value="ECO:0007669"/>
    <property type="project" value="TreeGrafter"/>
</dbReference>
<feature type="domain" description="Cadherin" evidence="11">
    <location>
        <begin position="814"/>
        <end position="918"/>
    </location>
</feature>
<keyword evidence="8" id="KW-0472">Membrane</keyword>
<dbReference type="GO" id="GO:0030855">
    <property type="term" value="P:epithelial cell differentiation"/>
    <property type="evidence" value="ECO:0007669"/>
    <property type="project" value="UniProtKB-ARBA"/>
</dbReference>
<feature type="non-terminal residue" evidence="12">
    <location>
        <position position="1"/>
    </location>
</feature>
<dbReference type="GO" id="GO:0016339">
    <property type="term" value="P:calcium-dependent cell-cell adhesion via plasma membrane cell adhesion molecules"/>
    <property type="evidence" value="ECO:0007669"/>
    <property type="project" value="TreeGrafter"/>
</dbReference>
<dbReference type="PRINTS" id="PR00205">
    <property type="entry name" value="CADHERIN"/>
</dbReference>
<feature type="domain" description="Cadherin" evidence="11">
    <location>
        <begin position="397"/>
        <end position="501"/>
    </location>
</feature>
<sequence>GLISTTTRHLNREIQDEYILEVQISDNGEPKLSSTTRVVVTVEDINDNSPEFEQTFYKIQIPASPDFNQPMFQNDEPAEDLDVADAADDDIWESYSPDQVQGLDRVMRALAYDKDIGINGEISYSIRSGKGRNKFRIDNTTGMVYASKGFEAGQYEISIKATDGGNPAKSTTCRVSISVVPPPPATSAPPTVKPPQTAQITENDYPGFLVGLIQATDVDNDYLWYDIVDGDPRNEFYIGRDNGNILLAKQLDFETQKEYTLNISVTDAVNTIYTQLNVSVIDINDHRPEFSDMLYKVEISESVAVGTEILKLSASDKDSEGKLSFSLHAARNKISLQTFKVDSLSGSVTLAYGLDRESLAEHLLTVMVRDGGTPSKRNYARVLIIVHDQNDHTPQFSEKILEGKVFESATVGSAVLRAYAIDHDKGENARITYSISSGNVGNVFSIDPDLGIIQVARELDLSVATEYTLYIRATDHGHPSLSTTIPAHIMLTMADNAPPRFVEKEIAAEIYEDKPLGSFVAYLNVRSTSSLQFEIVDGNINESFMVSPSTGVIITQKLLDYETTKFYNLTVKAVNMASAAAICNIIIHILDKNDNVPYFLQAIYSGTISEAAPIDSLILTNTSEPLVIKAFDADSEINALLHFDIVEMLPKRYFRIDSNTGAIRTIRSLDHETFDKFSFHVTVTDLGNPKLSSETTARVDIAVSDVNDCTPRFEHSVYNVTVLLPTYKNVAVIQLNATDLDSVESGALRYSILEGNKMKVFSIDSSSGLITVLEPENMKPSYKLQVRVSDGQFSSVAKIYIRVEQSENSGLIFQKSVYEGSILENSTKILTVCVVNVLGSALNEHLEFRILNPTNMFSIGLTSGVIRTTGKRFDREVKDNYELIVEARSHMPERERPRVAHVIVNVTVLDINDNCPMFVNLPYYAVVSVDDEKGSVIAKVHAIDMDNNENG</sequence>
<dbReference type="GO" id="GO:0007424">
    <property type="term" value="P:open tracheal system development"/>
    <property type="evidence" value="ECO:0007669"/>
    <property type="project" value="UniProtKB-ARBA"/>
</dbReference>
<dbReference type="PANTHER" id="PTHR24027:SF422">
    <property type="entry name" value="CADHERIN DOMAIN-CONTAINING PROTEIN"/>
    <property type="match status" value="1"/>
</dbReference>
<dbReference type="OrthoDB" id="6252479at2759"/>
<keyword evidence="6 10" id="KW-0106">Calcium</keyword>